<dbReference type="Proteomes" id="UP000199126">
    <property type="component" value="Unassembled WGS sequence"/>
</dbReference>
<evidence type="ECO:0000313" key="2">
    <source>
        <dbReference type="Proteomes" id="UP000199126"/>
    </source>
</evidence>
<dbReference type="AlphaFoldDB" id="A0A1H8VYW8"/>
<dbReference type="RefSeq" id="WP_089827419.1">
    <property type="nucleotide sequence ID" value="NZ_FODV01000021.1"/>
</dbReference>
<reference evidence="2" key="1">
    <citation type="submission" date="2016-10" db="EMBL/GenBank/DDBJ databases">
        <authorList>
            <person name="Varghese N."/>
            <person name="Submissions S."/>
        </authorList>
    </citation>
    <scope>NUCLEOTIDE SEQUENCE [LARGE SCALE GENOMIC DNA]</scope>
    <source>
        <strain evidence="2">CGMCC 1.10121</strain>
    </source>
</reference>
<name>A0A1H8VYW8_9EURY</name>
<dbReference type="EMBL" id="FODV01000021">
    <property type="protein sequence ID" value="SEP20545.1"/>
    <property type="molecule type" value="Genomic_DNA"/>
</dbReference>
<organism evidence="1 2">
    <name type="scientific">Halogranum amylolyticum</name>
    <dbReference type="NCBI Taxonomy" id="660520"/>
    <lineage>
        <taxon>Archaea</taxon>
        <taxon>Methanobacteriati</taxon>
        <taxon>Methanobacteriota</taxon>
        <taxon>Stenosarchaea group</taxon>
        <taxon>Halobacteria</taxon>
        <taxon>Halobacteriales</taxon>
        <taxon>Haloferacaceae</taxon>
    </lineage>
</organism>
<dbReference type="InterPro" id="IPR058380">
    <property type="entry name" value="DUF8067"/>
</dbReference>
<accession>A0A1H8VYW8</accession>
<protein>
    <submittedName>
        <fullName evidence="1">Uncharacterized protein</fullName>
    </submittedName>
</protein>
<proteinExistence type="predicted"/>
<dbReference type="OrthoDB" id="205545at2157"/>
<sequence length="63" mass="6623">MLLSTTDEDVLAAAESLGDELRQAKSESTREGFESLLEECNEAISDATGIDYGDACDAGSDCC</sequence>
<dbReference type="NCBIfam" id="NF041415">
    <property type="entry name" value="halo_CC_star"/>
    <property type="match status" value="1"/>
</dbReference>
<evidence type="ECO:0000313" key="1">
    <source>
        <dbReference type="EMBL" id="SEP20545.1"/>
    </source>
</evidence>
<gene>
    <name evidence="1" type="ORF">SAMN04487948_12129</name>
</gene>
<dbReference type="Pfam" id="PF26263">
    <property type="entry name" value="DUF8067"/>
    <property type="match status" value="1"/>
</dbReference>
<keyword evidence="2" id="KW-1185">Reference proteome</keyword>